<evidence type="ECO:0000313" key="1">
    <source>
        <dbReference type="EMBL" id="KAI9509010.1"/>
    </source>
</evidence>
<name>A0ACC0UCF7_9AGAM</name>
<evidence type="ECO:0000313" key="2">
    <source>
        <dbReference type="Proteomes" id="UP001207468"/>
    </source>
</evidence>
<reference evidence="1" key="1">
    <citation type="submission" date="2021-03" db="EMBL/GenBank/DDBJ databases">
        <title>Evolutionary priming and transition to the ectomycorrhizal habit in an iconic lineage of mushroom-forming fungi: is preadaptation a requirement?</title>
        <authorList>
            <consortium name="DOE Joint Genome Institute"/>
            <person name="Looney B.P."/>
            <person name="Miyauchi S."/>
            <person name="Morin E."/>
            <person name="Drula E."/>
            <person name="Courty P.E."/>
            <person name="Chicoki N."/>
            <person name="Fauchery L."/>
            <person name="Kohler A."/>
            <person name="Kuo A."/>
            <person name="LaButti K."/>
            <person name="Pangilinan J."/>
            <person name="Lipzen A."/>
            <person name="Riley R."/>
            <person name="Andreopoulos W."/>
            <person name="He G."/>
            <person name="Johnson J."/>
            <person name="Barry K.W."/>
            <person name="Grigoriev I.V."/>
            <person name="Nagy L."/>
            <person name="Hibbett D."/>
            <person name="Henrissat B."/>
            <person name="Matheny P.B."/>
            <person name="Labbe J."/>
            <person name="Martin A.F."/>
        </authorList>
    </citation>
    <scope>NUCLEOTIDE SEQUENCE</scope>
    <source>
        <strain evidence="1">BPL698</strain>
    </source>
</reference>
<comment type="caution">
    <text evidence="1">The sequence shown here is derived from an EMBL/GenBank/DDBJ whole genome shotgun (WGS) entry which is preliminary data.</text>
</comment>
<dbReference type="EMBL" id="JAGFNK010000073">
    <property type="protein sequence ID" value="KAI9509010.1"/>
    <property type="molecule type" value="Genomic_DNA"/>
</dbReference>
<sequence length="135" mass="14261">MSDVTFRNNSGTNLTLILPDSRQDTFATGNIRTYLDNGKYQIKSGADPVFSLTFNQGSISTDLTGIAIGGSYTVNNQSGNPVNVVSPSGQDGLTNGSVKVYNTAGTYTIKNLTGTDIYVFKFDKGTATTTLNAIA</sequence>
<accession>A0ACC0UCF7</accession>
<organism evidence="1 2">
    <name type="scientific">Russula earlei</name>
    <dbReference type="NCBI Taxonomy" id="71964"/>
    <lineage>
        <taxon>Eukaryota</taxon>
        <taxon>Fungi</taxon>
        <taxon>Dikarya</taxon>
        <taxon>Basidiomycota</taxon>
        <taxon>Agaricomycotina</taxon>
        <taxon>Agaricomycetes</taxon>
        <taxon>Russulales</taxon>
        <taxon>Russulaceae</taxon>
        <taxon>Russula</taxon>
    </lineage>
</organism>
<protein>
    <submittedName>
        <fullName evidence="1">Uncharacterized protein</fullName>
    </submittedName>
</protein>
<proteinExistence type="predicted"/>
<dbReference type="Proteomes" id="UP001207468">
    <property type="component" value="Unassembled WGS sequence"/>
</dbReference>
<keyword evidence="2" id="KW-1185">Reference proteome</keyword>
<gene>
    <name evidence="1" type="ORF">F5148DRAFT_1148571</name>
</gene>